<reference evidence="6" key="1">
    <citation type="journal article" date="2019" name="Int. J. Syst. Evol. Microbiol.">
        <title>The Global Catalogue of Microorganisms (GCM) 10K type strain sequencing project: providing services to taxonomists for standard genome sequencing and annotation.</title>
        <authorList>
            <consortium name="The Broad Institute Genomics Platform"/>
            <consortium name="The Broad Institute Genome Sequencing Center for Infectious Disease"/>
            <person name="Wu L."/>
            <person name="Ma J."/>
        </authorList>
    </citation>
    <scope>NUCLEOTIDE SEQUENCE [LARGE SCALE GENOMIC DNA]</scope>
    <source>
        <strain evidence="6">CGMCC 4.7204</strain>
    </source>
</reference>
<dbReference type="InterPro" id="IPR023314">
    <property type="entry name" value="Myo_inos_IolC-like_sf"/>
</dbReference>
<evidence type="ECO:0000313" key="5">
    <source>
        <dbReference type="EMBL" id="MFC4128432.1"/>
    </source>
</evidence>
<dbReference type="Proteomes" id="UP001595767">
    <property type="component" value="Unassembled WGS sequence"/>
</dbReference>
<sequence length="70" mass="7459">MASAPAPYPIVTVTRNPTVDLALEVDRLRPEGKSRARVSSVRGGGVDVARCVHRLGRYRAGRAHGRPAPG</sequence>
<dbReference type="EMBL" id="JBHSBA010000015">
    <property type="protein sequence ID" value="MFC4128432.1"/>
    <property type="molecule type" value="Genomic_DNA"/>
</dbReference>
<organism evidence="5 6">
    <name type="scientific">Nocardia rhizosphaerae</name>
    <dbReference type="NCBI Taxonomy" id="1691571"/>
    <lineage>
        <taxon>Bacteria</taxon>
        <taxon>Bacillati</taxon>
        <taxon>Actinomycetota</taxon>
        <taxon>Actinomycetes</taxon>
        <taxon>Mycobacteriales</taxon>
        <taxon>Nocardiaceae</taxon>
        <taxon>Nocardia</taxon>
    </lineage>
</organism>
<dbReference type="Gene3D" id="2.20.150.10">
    <property type="entry name" value="putative 5-dehydro-2- deoxygluconokinase"/>
    <property type="match status" value="1"/>
</dbReference>
<name>A0ABV8LC05_9NOCA</name>
<accession>A0ABV8LC05</accession>
<protein>
    <submittedName>
        <fullName evidence="5">Uncharacterized protein</fullName>
    </submittedName>
</protein>
<keyword evidence="4" id="KW-0067">ATP-binding</keyword>
<evidence type="ECO:0000256" key="4">
    <source>
        <dbReference type="ARBA" id="ARBA00022840"/>
    </source>
</evidence>
<evidence type="ECO:0000256" key="1">
    <source>
        <dbReference type="ARBA" id="ARBA00022679"/>
    </source>
</evidence>
<dbReference type="InterPro" id="IPR029056">
    <property type="entry name" value="Ribokinase-like"/>
</dbReference>
<keyword evidence="1" id="KW-0808">Transferase</keyword>
<evidence type="ECO:0000313" key="6">
    <source>
        <dbReference type="Proteomes" id="UP001595767"/>
    </source>
</evidence>
<dbReference type="Gene3D" id="3.40.1190.20">
    <property type="match status" value="1"/>
</dbReference>
<proteinExistence type="predicted"/>
<keyword evidence="3" id="KW-0418">Kinase</keyword>
<gene>
    <name evidence="5" type="ORF">ACFOW8_26240</name>
</gene>
<evidence type="ECO:0000256" key="3">
    <source>
        <dbReference type="ARBA" id="ARBA00022777"/>
    </source>
</evidence>
<comment type="caution">
    <text evidence="5">The sequence shown here is derived from an EMBL/GenBank/DDBJ whole genome shotgun (WGS) entry which is preliminary data.</text>
</comment>
<keyword evidence="2" id="KW-0547">Nucleotide-binding</keyword>
<evidence type="ECO:0000256" key="2">
    <source>
        <dbReference type="ARBA" id="ARBA00022741"/>
    </source>
</evidence>
<keyword evidence="6" id="KW-1185">Reference proteome</keyword>